<dbReference type="InterPro" id="IPR029063">
    <property type="entry name" value="SAM-dependent_MTases_sf"/>
</dbReference>
<proteinExistence type="inferred from homology"/>
<evidence type="ECO:0000256" key="2">
    <source>
        <dbReference type="ARBA" id="ARBA00004746"/>
    </source>
</evidence>
<evidence type="ECO:0000256" key="3">
    <source>
        <dbReference type="ARBA" id="ARBA00012327"/>
    </source>
</evidence>
<gene>
    <name evidence="8" type="primary">bioC</name>
</gene>
<comment type="catalytic activity">
    <reaction evidence="1 8">
        <text>malonyl-[ACP] + S-adenosyl-L-methionine = malonyl-[ACP] methyl ester + S-adenosyl-L-homocysteine</text>
        <dbReference type="Rhea" id="RHEA:17105"/>
        <dbReference type="Rhea" id="RHEA-COMP:9623"/>
        <dbReference type="Rhea" id="RHEA-COMP:9954"/>
        <dbReference type="ChEBI" id="CHEBI:57856"/>
        <dbReference type="ChEBI" id="CHEBI:59789"/>
        <dbReference type="ChEBI" id="CHEBI:78449"/>
        <dbReference type="ChEBI" id="CHEBI:78845"/>
        <dbReference type="EC" id="2.1.1.197"/>
    </reaction>
</comment>
<dbReference type="GO" id="GO:0010340">
    <property type="term" value="F:carboxyl-O-methyltransferase activity"/>
    <property type="evidence" value="ECO:0007669"/>
    <property type="project" value="UniProtKB-UniRule"/>
</dbReference>
<reference evidence="13" key="1">
    <citation type="submission" date="2025-08" db="UniProtKB">
        <authorList>
            <consortium name="RefSeq"/>
        </authorList>
    </citation>
    <scope>IDENTIFICATION</scope>
</reference>
<comment type="pathway">
    <text evidence="2 8">Cofactor biosynthesis; biotin biosynthesis.</text>
</comment>
<comment type="function">
    <text evidence="8">Converts the free carboxyl group of a malonyl-thioester to its methyl ester by transfer of a methyl group from S-adenosyl-L-methionine (SAM). It allows to synthesize pimeloyl-ACP via the fatty acid synthetic pathway.</text>
</comment>
<evidence type="ECO:0000256" key="1">
    <source>
        <dbReference type="ARBA" id="ARBA00000852"/>
    </source>
</evidence>
<dbReference type="GO" id="GO:0032259">
    <property type="term" value="P:methylation"/>
    <property type="evidence" value="ECO:0007669"/>
    <property type="project" value="UniProtKB-KW"/>
</dbReference>
<accession>A0A8B6X9Y1</accession>
<evidence type="ECO:0000313" key="12">
    <source>
        <dbReference type="Proteomes" id="UP000675920"/>
    </source>
</evidence>
<organism evidence="12 13">
    <name type="scientific">Derxia gummosa DSM 723</name>
    <dbReference type="NCBI Taxonomy" id="1121388"/>
    <lineage>
        <taxon>Bacteria</taxon>
        <taxon>Pseudomonadati</taxon>
        <taxon>Pseudomonadota</taxon>
        <taxon>Betaproteobacteria</taxon>
        <taxon>Burkholderiales</taxon>
        <taxon>Alcaligenaceae</taxon>
        <taxon>Derxia</taxon>
    </lineage>
</organism>
<dbReference type="RefSeq" id="WP_051378871.1">
    <property type="nucleotide sequence ID" value="NZ_AXWS01000015.1"/>
</dbReference>
<dbReference type="SUPFAM" id="SSF53335">
    <property type="entry name" value="S-adenosyl-L-methionine-dependent methyltransferases"/>
    <property type="match status" value="1"/>
</dbReference>
<keyword evidence="5 8" id="KW-0808">Transferase</keyword>
<name>A0A8B6X9Y1_9BURK</name>
<evidence type="ECO:0000259" key="11">
    <source>
        <dbReference type="Pfam" id="PF13649"/>
    </source>
</evidence>
<dbReference type="GO" id="GO:0008757">
    <property type="term" value="F:S-adenosylmethionine-dependent methyltransferase activity"/>
    <property type="evidence" value="ECO:0007669"/>
    <property type="project" value="InterPro"/>
</dbReference>
<keyword evidence="6 8" id="KW-0949">S-adenosyl-L-methionine</keyword>
<keyword evidence="7 8" id="KW-0093">Biotin biosynthesis</keyword>
<keyword evidence="12" id="KW-1185">Reference proteome</keyword>
<dbReference type="AlphaFoldDB" id="A0A8B6X9Y1"/>
<keyword evidence="4 8" id="KW-0489">Methyltransferase</keyword>
<dbReference type="GO" id="GO:0102130">
    <property type="term" value="F:malonyl-CoA methyltransferase activity"/>
    <property type="evidence" value="ECO:0007669"/>
    <property type="project" value="UniProtKB-EC"/>
</dbReference>
<sequence length="335" mass="35979">MTSATSRSNAGLIDPLAARLQFERRARGFDAHDFFHREVESRLLERLDPLRIEPTRAIDLGCGTGHALGVLAERYPRADWTAVDLAGGMLARARVRAREAAGLGGTVARLLGRVGMGGIAQRVPATRPGAASLAGAGFVQADFARLPFADNSFDLLWSNLALHYAPDIGRVVGEWSRIARPGAALMFSCLGPDSLRELRAIWPGDAPRAFVPFADMHDLGDLMVHSGFVDPVMGMERITLTYADPTRLLSELRALTGNPLAARAPRLHARRLRADFLAALDGARNADGVIPVTIEVVYGHAWAGEPRQKREPLPGGGEIASVPVASLKRGGRPNA</sequence>
<evidence type="ECO:0000256" key="7">
    <source>
        <dbReference type="ARBA" id="ARBA00022756"/>
    </source>
</evidence>
<dbReference type="Pfam" id="PF08241">
    <property type="entry name" value="Methyltransf_11"/>
    <property type="match status" value="1"/>
</dbReference>
<dbReference type="Gene3D" id="3.40.50.150">
    <property type="entry name" value="Vaccinia Virus protein VP39"/>
    <property type="match status" value="1"/>
</dbReference>
<dbReference type="HAMAP" id="MF_00835">
    <property type="entry name" value="BioC"/>
    <property type="match status" value="1"/>
</dbReference>
<comment type="similarity">
    <text evidence="8">Belongs to the methyltransferase superfamily.</text>
</comment>
<dbReference type="Pfam" id="PF13649">
    <property type="entry name" value="Methyltransf_25"/>
    <property type="match status" value="1"/>
</dbReference>
<feature type="domain" description="Methyltransferase type 11" evidence="10">
    <location>
        <begin position="136"/>
        <end position="187"/>
    </location>
</feature>
<dbReference type="CDD" id="cd02440">
    <property type="entry name" value="AdoMet_MTases"/>
    <property type="match status" value="1"/>
</dbReference>
<evidence type="ECO:0000313" key="13">
    <source>
        <dbReference type="RefSeq" id="WP_051378871.1"/>
    </source>
</evidence>
<evidence type="ECO:0000256" key="4">
    <source>
        <dbReference type="ARBA" id="ARBA00022603"/>
    </source>
</evidence>
<dbReference type="InterPro" id="IPR050602">
    <property type="entry name" value="Malonyl-ACP_OMT"/>
</dbReference>
<evidence type="ECO:0000256" key="5">
    <source>
        <dbReference type="ARBA" id="ARBA00022679"/>
    </source>
</evidence>
<feature type="region of interest" description="Disordered" evidence="9">
    <location>
        <begin position="306"/>
        <end position="335"/>
    </location>
</feature>
<evidence type="ECO:0000256" key="9">
    <source>
        <dbReference type="SAM" id="MobiDB-lite"/>
    </source>
</evidence>
<evidence type="ECO:0000259" key="10">
    <source>
        <dbReference type="Pfam" id="PF08241"/>
    </source>
</evidence>
<dbReference type="PANTHER" id="PTHR13090:SF1">
    <property type="entry name" value="ARGININE-HYDROXYLASE NDUFAF5, MITOCHONDRIAL"/>
    <property type="match status" value="1"/>
</dbReference>
<dbReference type="PANTHER" id="PTHR13090">
    <property type="entry name" value="ARGININE-HYDROXYLASE NDUFAF5, MITOCHONDRIAL"/>
    <property type="match status" value="1"/>
</dbReference>
<dbReference type="Proteomes" id="UP000675920">
    <property type="component" value="Unplaced"/>
</dbReference>
<evidence type="ECO:0000256" key="8">
    <source>
        <dbReference type="HAMAP-Rule" id="MF_00835"/>
    </source>
</evidence>
<dbReference type="InterPro" id="IPR011814">
    <property type="entry name" value="BioC"/>
</dbReference>
<dbReference type="EC" id="2.1.1.197" evidence="3 8"/>
<evidence type="ECO:0000256" key="6">
    <source>
        <dbReference type="ARBA" id="ARBA00022691"/>
    </source>
</evidence>
<protein>
    <recommendedName>
        <fullName evidence="3 8">Malonyl-[acyl-carrier protein] O-methyltransferase</fullName>
        <shortName evidence="8">Malonyl-ACP O-methyltransferase</shortName>
        <ecNumber evidence="3 8">2.1.1.197</ecNumber>
    </recommendedName>
    <alternativeName>
        <fullName evidence="8">Biotin synthesis protein BioC</fullName>
    </alternativeName>
</protein>
<dbReference type="InterPro" id="IPR013216">
    <property type="entry name" value="Methyltransf_11"/>
</dbReference>
<feature type="domain" description="Methyltransferase" evidence="11">
    <location>
        <begin position="58"/>
        <end position="100"/>
    </location>
</feature>
<dbReference type="InterPro" id="IPR041698">
    <property type="entry name" value="Methyltransf_25"/>
</dbReference>
<dbReference type="UniPathway" id="UPA00078"/>
<dbReference type="GO" id="GO:0009102">
    <property type="term" value="P:biotin biosynthetic process"/>
    <property type="evidence" value="ECO:0007669"/>
    <property type="project" value="UniProtKB-UniRule"/>
</dbReference>